<gene>
    <name evidence="1" type="ORF">SDC9_176337</name>
</gene>
<dbReference type="AlphaFoldDB" id="A0A645GSG6"/>
<sequence length="187" mass="21773">MSETKEISNPSWERQEGESSKAYAVFCIYRDYGVDRSIAKVVQMYGENGTSKAQLFRWSSKYSWVQRCNEFDTYSEQQRRKEITAYRQKMSERHAQNARAIQEKALYALKQVDPSTLSNSELLKYLELGMKIEKEAIGYLPVPEETPVLIKERAKENKMADDLLAQVDMFLSKFGKPKQDTRDSNQE</sequence>
<organism evidence="1">
    <name type="scientific">bioreactor metagenome</name>
    <dbReference type="NCBI Taxonomy" id="1076179"/>
    <lineage>
        <taxon>unclassified sequences</taxon>
        <taxon>metagenomes</taxon>
        <taxon>ecological metagenomes</taxon>
    </lineage>
</organism>
<proteinExistence type="predicted"/>
<reference evidence="1" key="1">
    <citation type="submission" date="2019-08" db="EMBL/GenBank/DDBJ databases">
        <authorList>
            <person name="Kucharzyk K."/>
            <person name="Murdoch R.W."/>
            <person name="Higgins S."/>
            <person name="Loffler F."/>
        </authorList>
    </citation>
    <scope>NUCLEOTIDE SEQUENCE</scope>
</reference>
<accession>A0A645GSG6</accession>
<name>A0A645GSG6_9ZZZZ</name>
<protein>
    <submittedName>
        <fullName evidence="1">Uncharacterized protein</fullName>
    </submittedName>
</protein>
<evidence type="ECO:0000313" key="1">
    <source>
        <dbReference type="EMBL" id="MPN28892.1"/>
    </source>
</evidence>
<dbReference type="EMBL" id="VSSQ01079345">
    <property type="protein sequence ID" value="MPN28892.1"/>
    <property type="molecule type" value="Genomic_DNA"/>
</dbReference>
<comment type="caution">
    <text evidence="1">The sequence shown here is derived from an EMBL/GenBank/DDBJ whole genome shotgun (WGS) entry which is preliminary data.</text>
</comment>